<feature type="transmembrane region" description="Helical" evidence="1">
    <location>
        <begin position="17"/>
        <end position="38"/>
    </location>
</feature>
<feature type="transmembrane region" description="Helical" evidence="1">
    <location>
        <begin position="172"/>
        <end position="201"/>
    </location>
</feature>
<gene>
    <name evidence="2" type="ordered locus">VFMJ11_0166</name>
</gene>
<evidence type="ECO:0000313" key="2">
    <source>
        <dbReference type="EMBL" id="ACH64820.1"/>
    </source>
</evidence>
<reference evidence="2 3" key="2">
    <citation type="journal article" date="2009" name="Nature">
        <title>A single regulatory gene is sufficient to alter bacterial host range.</title>
        <authorList>
            <person name="Mandel M.J."/>
            <person name="Wollenberg M.S."/>
            <person name="Stabb E.V."/>
            <person name="Visick K.L."/>
            <person name="Ruby E.G."/>
        </authorList>
    </citation>
    <scope>NUCLEOTIDE SEQUENCE [LARGE SCALE GENOMIC DNA]</scope>
    <source>
        <strain evidence="2 3">MJ11</strain>
    </source>
</reference>
<feature type="transmembrane region" description="Helical" evidence="1">
    <location>
        <begin position="207"/>
        <end position="234"/>
    </location>
</feature>
<keyword evidence="1" id="KW-1133">Transmembrane helix</keyword>
<keyword evidence="1" id="KW-0812">Transmembrane</keyword>
<dbReference type="EMBL" id="CP001139">
    <property type="protein sequence ID" value="ACH64820.1"/>
    <property type="molecule type" value="Genomic_DNA"/>
</dbReference>
<organism evidence="2 3">
    <name type="scientific">Aliivibrio fischeri (strain MJ11)</name>
    <name type="common">Vibrio fischeri</name>
    <dbReference type="NCBI Taxonomy" id="388396"/>
    <lineage>
        <taxon>Bacteria</taxon>
        <taxon>Pseudomonadati</taxon>
        <taxon>Pseudomonadota</taxon>
        <taxon>Gammaproteobacteria</taxon>
        <taxon>Vibrionales</taxon>
        <taxon>Vibrionaceae</taxon>
        <taxon>Aliivibrio</taxon>
    </lineage>
</organism>
<dbReference type="AlphaFoldDB" id="B5FFV0"/>
<dbReference type="KEGG" id="vfm:VFMJ11_0166"/>
<feature type="transmembrane region" description="Helical" evidence="1">
    <location>
        <begin position="96"/>
        <end position="116"/>
    </location>
</feature>
<evidence type="ECO:0000313" key="3">
    <source>
        <dbReference type="Proteomes" id="UP000001857"/>
    </source>
</evidence>
<sequence>MLFKYVLFNFSPFLKRVFFFDSTLYQIFTYLPIFLLLSRKVSTKSIIFLIVVSCFSAMYYMVTNNIGIISVLFIFVLLVFKPVFKEIEFDSFFRKFLVFFLVSFAYGAYQKVYGYLPFEMIWIRAGVGAVNEAGYFVNDGIRPFSFYAGIPEFAFVCSIFGYWSFQRKQHLLCLVFFLMLFYIGSRGIIVSTFIAFLTMFILQKKFFGFRAVFVAFTLNIICYLMIFFAFPIFIKPLLVDAGRVAVFGTFNARVEMALELYSQFQFDYFWFGYDAFQATTDNMYINLFVNYGIFGFIGIFLLFKFFSFDKKSAFFVSSMVGYSLYADTFNSIFLLLNFAVCVFSYEKNNSCK</sequence>
<accession>B5FFV0</accession>
<dbReference type="Proteomes" id="UP000001857">
    <property type="component" value="Chromosome I"/>
</dbReference>
<feature type="transmembrane region" description="Helical" evidence="1">
    <location>
        <begin position="328"/>
        <end position="345"/>
    </location>
</feature>
<name>B5FFV0_ALIFM</name>
<feature type="transmembrane region" description="Helical" evidence="1">
    <location>
        <begin position="144"/>
        <end position="165"/>
    </location>
</feature>
<reference evidence="3" key="1">
    <citation type="submission" date="2008-08" db="EMBL/GenBank/DDBJ databases">
        <title>Complete sequence of Vibrio fischeri strain MJ11.</title>
        <authorList>
            <person name="Mandel M.J."/>
            <person name="Stabb E.V."/>
            <person name="Ruby E.G."/>
            <person name="Ferriera S."/>
            <person name="Johnson J."/>
            <person name="Kravitz S."/>
            <person name="Beeson K."/>
            <person name="Sutton G."/>
            <person name="Rogers Y.-H."/>
            <person name="Friedman R."/>
            <person name="Frazier M."/>
            <person name="Venter J.C."/>
        </authorList>
    </citation>
    <scope>NUCLEOTIDE SEQUENCE [LARGE SCALE GENOMIC DNA]</scope>
    <source>
        <strain evidence="3">MJ11</strain>
    </source>
</reference>
<feature type="transmembrane region" description="Helical" evidence="1">
    <location>
        <begin position="45"/>
        <end position="62"/>
    </location>
</feature>
<feature type="transmembrane region" description="Helical" evidence="1">
    <location>
        <begin position="68"/>
        <end position="84"/>
    </location>
</feature>
<protein>
    <submittedName>
        <fullName evidence="2">Membrane protein, putative</fullName>
    </submittedName>
</protein>
<proteinExistence type="predicted"/>
<evidence type="ECO:0000256" key="1">
    <source>
        <dbReference type="SAM" id="Phobius"/>
    </source>
</evidence>
<keyword evidence="1" id="KW-0472">Membrane</keyword>
<dbReference type="HOGENOM" id="CLU_787421_0_0_6"/>
<feature type="transmembrane region" description="Helical" evidence="1">
    <location>
        <begin position="287"/>
        <end position="308"/>
    </location>
</feature>